<dbReference type="PANTHER" id="PTHR11559">
    <property type="entry name" value="CARBOXYLESTERASE"/>
    <property type="match status" value="1"/>
</dbReference>
<dbReference type="InterPro" id="IPR002018">
    <property type="entry name" value="CarbesteraseB"/>
</dbReference>
<gene>
    <name evidence="5" type="ORF">NYP18_01090</name>
</gene>
<dbReference type="Gene3D" id="3.40.50.1820">
    <property type="entry name" value="alpha/beta hydrolase"/>
    <property type="match status" value="1"/>
</dbReference>
<dbReference type="PROSITE" id="PS00122">
    <property type="entry name" value="CARBOXYLESTERASE_B_1"/>
    <property type="match status" value="1"/>
</dbReference>
<keyword evidence="2 3" id="KW-0378">Hydrolase</keyword>
<dbReference type="EC" id="3.1.1.-" evidence="3"/>
<evidence type="ECO:0000313" key="5">
    <source>
        <dbReference type="EMBL" id="MCS5478247.1"/>
    </source>
</evidence>
<feature type="domain" description="Carboxylesterase type B" evidence="4">
    <location>
        <begin position="20"/>
        <end position="220"/>
    </location>
</feature>
<dbReference type="Pfam" id="PF00135">
    <property type="entry name" value="COesterase"/>
    <property type="match status" value="1"/>
</dbReference>
<dbReference type="EMBL" id="JANWTC010000001">
    <property type="protein sequence ID" value="MCS5478247.1"/>
    <property type="molecule type" value="Genomic_DNA"/>
</dbReference>
<keyword evidence="6" id="KW-1185">Reference proteome</keyword>
<evidence type="ECO:0000256" key="2">
    <source>
        <dbReference type="ARBA" id="ARBA00022801"/>
    </source>
</evidence>
<name>A0ABT2FSQ4_9CORY</name>
<dbReference type="RefSeq" id="WP_259426288.1">
    <property type="nucleotide sequence ID" value="NZ_JANWTC010000001.1"/>
</dbReference>
<comment type="caution">
    <text evidence="5">The sequence shown here is derived from an EMBL/GenBank/DDBJ whole genome shotgun (WGS) entry which is preliminary data.</text>
</comment>
<dbReference type="InterPro" id="IPR029058">
    <property type="entry name" value="AB_hydrolase_fold"/>
</dbReference>
<evidence type="ECO:0000256" key="3">
    <source>
        <dbReference type="RuleBase" id="RU361235"/>
    </source>
</evidence>
<reference evidence="5 6" key="1">
    <citation type="submission" date="2022-08" db="EMBL/GenBank/DDBJ databases">
        <title>YIM 101645 draft genome.</title>
        <authorList>
            <person name="Chen X."/>
        </authorList>
    </citation>
    <scope>NUCLEOTIDE SEQUENCE [LARGE SCALE GENOMIC DNA]</scope>
    <source>
        <strain evidence="5 6">YIM 101645</strain>
    </source>
</reference>
<evidence type="ECO:0000256" key="1">
    <source>
        <dbReference type="ARBA" id="ARBA00005964"/>
    </source>
</evidence>
<comment type="similarity">
    <text evidence="1 3">Belongs to the type-B carboxylesterase/lipase family.</text>
</comment>
<accession>A0ABT2FSQ4</accession>
<sequence>MRHLGHDARPNVSQRTDGAVIDGWFGLRYAVAPHRFAVAQPGAGRLPVQRLAEVPVFPQNTSRLSSVMGEGHPNPRSEDAYFLNIWAPRNAVDLPVLFFIHGGAWTSGGGSNEWYDGARLAARGAVVVTVNYRIGPIGHLGPGEDLRLPLPVEDLLLALRWVRDHVDDFGGDPESITVAGQSAGGWYSHLLSTLPETRGLFHRAAHLSMGVRSPWTPAKQRRINELVTGEIAPETMGRVSVEQLLATGQSSLSRDAAPPRLSYAPSGYLPVSTPELPGHLLTPEEIAGQVHVERVLVRWASHETATFFHNSPAHVASDQETVDRELGSWPVHDLPEQLVSGGRYSGEGSGLSPYQQVVAASSWAQFQRFPHELSRELEKRGVVTERHVFTRESNQDHVHAGHCYDLPYQFGTWGAWGDAPMMQGIDRDTFEYEADILMEQLMRFAVEP</sequence>
<dbReference type="Proteomes" id="UP001205965">
    <property type="component" value="Unassembled WGS sequence"/>
</dbReference>
<evidence type="ECO:0000259" key="4">
    <source>
        <dbReference type="Pfam" id="PF00135"/>
    </source>
</evidence>
<dbReference type="SUPFAM" id="SSF53474">
    <property type="entry name" value="alpha/beta-Hydrolases"/>
    <property type="match status" value="1"/>
</dbReference>
<organism evidence="5 6">
    <name type="scientific">Corynebacterium lemuris</name>
    <dbReference type="NCBI Taxonomy" id="1859292"/>
    <lineage>
        <taxon>Bacteria</taxon>
        <taxon>Bacillati</taxon>
        <taxon>Actinomycetota</taxon>
        <taxon>Actinomycetes</taxon>
        <taxon>Mycobacteriales</taxon>
        <taxon>Corynebacteriaceae</taxon>
        <taxon>Corynebacterium</taxon>
    </lineage>
</organism>
<protein>
    <recommendedName>
        <fullName evidence="3">Carboxylic ester hydrolase</fullName>
        <ecNumber evidence="3">3.1.1.-</ecNumber>
    </recommendedName>
</protein>
<dbReference type="InterPro" id="IPR050309">
    <property type="entry name" value="Type-B_Carboxylest/Lipase"/>
</dbReference>
<evidence type="ECO:0000313" key="6">
    <source>
        <dbReference type="Proteomes" id="UP001205965"/>
    </source>
</evidence>
<proteinExistence type="inferred from homology"/>
<dbReference type="InterPro" id="IPR019826">
    <property type="entry name" value="Carboxylesterase_B_AS"/>
</dbReference>